<dbReference type="GeneID" id="101854887"/>
<protein>
    <submittedName>
        <fullName evidence="4">Carbohydrate sulfotransferase 15</fullName>
    </submittedName>
</protein>
<feature type="transmembrane region" description="Helical" evidence="1">
    <location>
        <begin position="21"/>
        <end position="45"/>
    </location>
</feature>
<reference evidence="4" key="1">
    <citation type="submission" date="2025-08" db="UniProtKB">
        <authorList>
            <consortium name="RefSeq"/>
        </authorList>
    </citation>
    <scope>IDENTIFICATION</scope>
</reference>
<keyword evidence="3" id="KW-1185">Reference proteome</keyword>
<organism evidence="3 4">
    <name type="scientific">Aplysia californica</name>
    <name type="common">California sea hare</name>
    <dbReference type="NCBI Taxonomy" id="6500"/>
    <lineage>
        <taxon>Eukaryota</taxon>
        <taxon>Metazoa</taxon>
        <taxon>Spiralia</taxon>
        <taxon>Lophotrochozoa</taxon>
        <taxon>Mollusca</taxon>
        <taxon>Gastropoda</taxon>
        <taxon>Heterobranchia</taxon>
        <taxon>Euthyneura</taxon>
        <taxon>Tectipleura</taxon>
        <taxon>Aplysiida</taxon>
        <taxon>Aplysioidea</taxon>
        <taxon>Aplysiidae</taxon>
        <taxon>Aplysia</taxon>
    </lineage>
</organism>
<gene>
    <name evidence="4" type="primary">LOC101854887</name>
</gene>
<keyword evidence="1" id="KW-0812">Transmembrane</keyword>
<dbReference type="Gene3D" id="3.40.50.300">
    <property type="entry name" value="P-loop containing nucleotide triphosphate hydrolases"/>
    <property type="match status" value="1"/>
</dbReference>
<name>A0ABM0JYN1_APLCA</name>
<feature type="domain" description="Sulfotransferase" evidence="2">
    <location>
        <begin position="242"/>
        <end position="494"/>
    </location>
</feature>
<dbReference type="SUPFAM" id="SSF52540">
    <property type="entry name" value="P-loop containing nucleoside triphosphate hydrolases"/>
    <property type="match status" value="1"/>
</dbReference>
<accession>A0ABM0JYN1</accession>
<evidence type="ECO:0000259" key="2">
    <source>
        <dbReference type="Pfam" id="PF00685"/>
    </source>
</evidence>
<dbReference type="InterPro" id="IPR052654">
    <property type="entry name" value="CS_Sulfotransferase"/>
</dbReference>
<dbReference type="Proteomes" id="UP000694888">
    <property type="component" value="Unplaced"/>
</dbReference>
<sequence length="545" mass="62418">MKLRSEYISGRARWLKVCPPVLRGSLFLRFGVVSMLSVFIIVVYFTCASFDSTPAELVETSIEGSPNQGIASYGNTIEENKFFLSHDSVIALKPGDGLSELEDQRSNLQMDQGVDSDGDVDFSISETSVLEEEKPAVVKASVDKGVVTPNTTNTGRHGIAPVRCDPSKKVSELFHMGPIKFLPEFKNPCWREKLDIPIEDMYRNNGFAHYSPTYRKAFGRIKDRWQKEGGVPEYRLRCLPYFFLAGQPKCGSTDLYKKLVAHPDIVTPPIKESHWWGKNRYGWCLNYTASIPFQDYIDIYDEAAAQIETVVDNTADGTEAFHPVITGDASVSTLWSNDDWWKNNENCGQKAPKYTNAHHLHHLLPKAKIIVILRNPTDRLYSDFLFFHTSSKTQQVFHEEVSKAIDSLNECILDVGLRACVYNATIAAKARVRLRIGLYQVFLEEWLSLFPREQLLVIRLEDYALRPLTTMKTVHKFLDLRMLSQEENEEVLEQPKMNTRRKSDRRLGGMLPETRELLDHFYRPFNEELVKLLGNEGFLWKDEDE</sequence>
<keyword evidence="1" id="KW-0472">Membrane</keyword>
<keyword evidence="1" id="KW-1133">Transmembrane helix</keyword>
<evidence type="ECO:0000313" key="3">
    <source>
        <dbReference type="Proteomes" id="UP000694888"/>
    </source>
</evidence>
<evidence type="ECO:0000313" key="4">
    <source>
        <dbReference type="RefSeq" id="XP_005104630.2"/>
    </source>
</evidence>
<evidence type="ECO:0000256" key="1">
    <source>
        <dbReference type="SAM" id="Phobius"/>
    </source>
</evidence>
<dbReference type="PANTHER" id="PTHR15723">
    <property type="entry name" value="CARBOHYDRATE SULFOTRANSFERASE 15"/>
    <property type="match status" value="1"/>
</dbReference>
<dbReference type="PANTHER" id="PTHR15723:SF0">
    <property type="entry name" value="CARBOHYDRATE SULFOTRANSFERASE 15"/>
    <property type="match status" value="1"/>
</dbReference>
<dbReference type="RefSeq" id="XP_005104630.2">
    <property type="nucleotide sequence ID" value="XM_005104573.3"/>
</dbReference>
<proteinExistence type="predicted"/>
<dbReference type="InterPro" id="IPR000863">
    <property type="entry name" value="Sulfotransferase_dom"/>
</dbReference>
<dbReference type="Pfam" id="PF00685">
    <property type="entry name" value="Sulfotransfer_1"/>
    <property type="match status" value="1"/>
</dbReference>
<dbReference type="InterPro" id="IPR027417">
    <property type="entry name" value="P-loop_NTPase"/>
</dbReference>